<organism evidence="2 3">
    <name type="scientific">Secundilactobacillus similis DSM 23365 = JCM 2765</name>
    <dbReference type="NCBI Taxonomy" id="1423804"/>
    <lineage>
        <taxon>Bacteria</taxon>
        <taxon>Bacillati</taxon>
        <taxon>Bacillota</taxon>
        <taxon>Bacilli</taxon>
        <taxon>Lactobacillales</taxon>
        <taxon>Lactobacillaceae</taxon>
        <taxon>Secundilactobacillus</taxon>
    </lineage>
</organism>
<feature type="transmembrane region" description="Helical" evidence="1">
    <location>
        <begin position="163"/>
        <end position="184"/>
    </location>
</feature>
<feature type="transmembrane region" description="Helical" evidence="1">
    <location>
        <begin position="318"/>
        <end position="338"/>
    </location>
</feature>
<proteinExistence type="predicted"/>
<protein>
    <submittedName>
        <fullName evidence="2">Bacterial membrane protein YfhO</fullName>
    </submittedName>
</protein>
<feature type="transmembrane region" description="Helical" evidence="1">
    <location>
        <begin position="131"/>
        <end position="151"/>
    </location>
</feature>
<name>A0A0R2FCN2_9LACO</name>
<keyword evidence="1" id="KW-0812">Transmembrane</keyword>
<comment type="caution">
    <text evidence="2">The sequence shown here is derived from an EMBL/GenBank/DDBJ whole genome shotgun (WGS) entry which is preliminary data.</text>
</comment>
<dbReference type="STRING" id="1423804.FD14_GL000475"/>
<feature type="transmembrane region" description="Helical" evidence="1">
    <location>
        <begin position="253"/>
        <end position="273"/>
    </location>
</feature>
<gene>
    <name evidence="2" type="ORF">FD14_GL000475</name>
</gene>
<keyword evidence="1" id="KW-0472">Membrane</keyword>
<feature type="transmembrane region" description="Helical" evidence="1">
    <location>
        <begin position="350"/>
        <end position="370"/>
    </location>
</feature>
<evidence type="ECO:0000313" key="3">
    <source>
        <dbReference type="Proteomes" id="UP000051442"/>
    </source>
</evidence>
<dbReference type="RefSeq" id="WP_057151859.1">
    <property type="nucleotide sequence ID" value="NZ_AYZM01000079.1"/>
</dbReference>
<accession>A0A0R2FCN2</accession>
<sequence>MRVLKPEVNEATLRRTRFKSGVGDLAPALSFSRLGVKMGVASVLTLAVLGLVFSYYHVTPFGSRNLLIGDMSAQYLQFLTYFRHVITTGQFATYSFSFGVGENLVPMVAYYLLSPFNLLVGLFSVGQLPMAITLILMLKISASAAAMSYYLARHTHQMRWGIVAFAIAYALCGFVTADFVNIMWLDGLIYLPLIAASIDRVRDGQRSLGLFVWLTLTILSNYYVGYMTGLFTVIYFGYVFLTRPNPTVATGRMLLTFLVTEACSVLTSMIVLIPTGLGMLLTSKLSTNTNEFAIQPMYGPEILAQLGLGGENYTNRLIHAPALYATLVVTLLVMSYFVNSKITQRQKLGAAAVFGILLISMFVQPLNTAWHMFHQPAGSPFRYAFLVSFMAVMIAYEAWLAQPQQLKRWQKLAIPASLMGLLVAGFGYLRFAKHSVALAVLTHQYHQLQPNSAKILLLNLLIIGVDAAIIFTTFQRHQLMTLALTAAVMGEVSLNFADTLRSAPLASQSGYQTDVAQQTKLITPQTSQRQLYRVNYAGPSLAQTYAKTGYMGYNDAQIYNFNGIKQYDSTMNEQTREALMALGLYSKNARRISNQGVTAISELLLGVKTSVNSQTGAKSNPYYLGMGFPVNSRFVQFKLQRFAIFTNLETILQRIQPINGRYLQPATVTATHQAAALTASGRHRYQLRVTTQTSGPLYLEAADKRISTATITVNGQAIKSMVTKNNHDLIRLGNYAKGAHVVIGISAPTQASTHKIHLLSLDAAKLQALTQGRQQQAFKPTISGNQVSGTVTKTSATNNWLYTAIPYDKGWAATVNGKAVQTRQVLGNFTAVPLTQKTNHVTLQYHVPGLALGAGLSVIGLLSFGGYDWLRRRRQQRTDEVA</sequence>
<feature type="transmembrane region" description="Helical" evidence="1">
    <location>
        <begin position="223"/>
        <end position="241"/>
    </location>
</feature>
<dbReference type="OrthoDB" id="9815466at2"/>
<dbReference type="PATRIC" id="fig|1423804.4.peg.513"/>
<dbReference type="PANTHER" id="PTHR38454">
    <property type="entry name" value="INTEGRAL MEMBRANE PROTEIN-RELATED"/>
    <property type="match status" value="1"/>
</dbReference>
<dbReference type="Proteomes" id="UP000051442">
    <property type="component" value="Unassembled WGS sequence"/>
</dbReference>
<feature type="transmembrane region" description="Helical" evidence="1">
    <location>
        <begin position="382"/>
        <end position="400"/>
    </location>
</feature>
<feature type="transmembrane region" description="Helical" evidence="1">
    <location>
        <begin position="845"/>
        <end position="867"/>
    </location>
</feature>
<keyword evidence="1" id="KW-1133">Transmembrane helix</keyword>
<keyword evidence="3" id="KW-1185">Reference proteome</keyword>
<evidence type="ECO:0000313" key="2">
    <source>
        <dbReference type="EMBL" id="KRN25003.1"/>
    </source>
</evidence>
<reference evidence="2 3" key="1">
    <citation type="journal article" date="2015" name="Genome Announc.">
        <title>Expanding the biotechnology potential of lactobacilli through comparative genomics of 213 strains and associated genera.</title>
        <authorList>
            <person name="Sun Z."/>
            <person name="Harris H.M."/>
            <person name="McCann A."/>
            <person name="Guo C."/>
            <person name="Argimon S."/>
            <person name="Zhang W."/>
            <person name="Yang X."/>
            <person name="Jeffery I.B."/>
            <person name="Cooney J.C."/>
            <person name="Kagawa T.F."/>
            <person name="Liu W."/>
            <person name="Song Y."/>
            <person name="Salvetti E."/>
            <person name="Wrobel A."/>
            <person name="Rasinkangas P."/>
            <person name="Parkhill J."/>
            <person name="Rea M.C."/>
            <person name="O'Sullivan O."/>
            <person name="Ritari J."/>
            <person name="Douillard F.P."/>
            <person name="Paul Ross R."/>
            <person name="Yang R."/>
            <person name="Briner A.E."/>
            <person name="Felis G.E."/>
            <person name="de Vos W.M."/>
            <person name="Barrangou R."/>
            <person name="Klaenhammer T.R."/>
            <person name="Caufield P.W."/>
            <person name="Cui Y."/>
            <person name="Zhang H."/>
            <person name="O'Toole P.W."/>
        </authorList>
    </citation>
    <scope>NUCLEOTIDE SEQUENCE [LARGE SCALE GENOMIC DNA]</scope>
    <source>
        <strain evidence="2 3">DSM 23365</strain>
    </source>
</reference>
<evidence type="ECO:0000256" key="1">
    <source>
        <dbReference type="SAM" id="Phobius"/>
    </source>
</evidence>
<dbReference type="InterPro" id="IPR018580">
    <property type="entry name" value="Uncharacterised_YfhO"/>
</dbReference>
<feature type="transmembrane region" description="Helical" evidence="1">
    <location>
        <begin position="38"/>
        <end position="58"/>
    </location>
</feature>
<dbReference type="PANTHER" id="PTHR38454:SF1">
    <property type="entry name" value="INTEGRAL MEMBRANE PROTEIN"/>
    <property type="match status" value="1"/>
</dbReference>
<dbReference type="EMBL" id="AYZM01000079">
    <property type="protein sequence ID" value="KRN25003.1"/>
    <property type="molecule type" value="Genomic_DNA"/>
</dbReference>
<dbReference type="AlphaFoldDB" id="A0A0R2FCN2"/>
<feature type="transmembrane region" description="Helical" evidence="1">
    <location>
        <begin position="452"/>
        <end position="472"/>
    </location>
</feature>
<dbReference type="Pfam" id="PF09586">
    <property type="entry name" value="YfhO"/>
    <property type="match status" value="1"/>
</dbReference>